<evidence type="ECO:0000313" key="3">
    <source>
        <dbReference type="EMBL" id="BBO86622.1"/>
    </source>
</evidence>
<evidence type="ECO:0000313" key="4">
    <source>
        <dbReference type="Proteomes" id="UP000425960"/>
    </source>
</evidence>
<dbReference type="EMBL" id="AP021876">
    <property type="protein sequence ID" value="BBO86622.1"/>
    <property type="molecule type" value="Genomic_DNA"/>
</dbReference>
<dbReference type="Gene3D" id="3.40.50.300">
    <property type="entry name" value="P-loop containing nucleotide triphosphate hydrolases"/>
    <property type="match status" value="1"/>
</dbReference>
<evidence type="ECO:0000256" key="2">
    <source>
        <dbReference type="SAM" id="MobiDB-lite"/>
    </source>
</evidence>
<proteinExistence type="predicted"/>
<feature type="compositionally biased region" description="Basic and acidic residues" evidence="2">
    <location>
        <begin position="322"/>
        <end position="331"/>
    </location>
</feature>
<evidence type="ECO:0000256" key="1">
    <source>
        <dbReference type="SAM" id="Coils"/>
    </source>
</evidence>
<organism evidence="3 4">
    <name type="scientific">Desulfosarcina ovata subsp. sediminis</name>
    <dbReference type="NCBI Taxonomy" id="885957"/>
    <lineage>
        <taxon>Bacteria</taxon>
        <taxon>Pseudomonadati</taxon>
        <taxon>Thermodesulfobacteriota</taxon>
        <taxon>Desulfobacteria</taxon>
        <taxon>Desulfobacterales</taxon>
        <taxon>Desulfosarcinaceae</taxon>
        <taxon>Desulfosarcina</taxon>
    </lineage>
</organism>
<gene>
    <name evidence="3" type="ORF">DSCO28_71880</name>
</gene>
<reference evidence="3 4" key="1">
    <citation type="submission" date="2019-11" db="EMBL/GenBank/DDBJ databases">
        <title>Comparative genomics of hydrocarbon-degrading Desulfosarcina strains.</title>
        <authorList>
            <person name="Watanabe M."/>
            <person name="Kojima H."/>
            <person name="Fukui M."/>
        </authorList>
    </citation>
    <scope>NUCLEOTIDE SEQUENCE [LARGE SCALE GENOMIC DNA]</scope>
    <source>
        <strain evidence="3 4">28bB2T</strain>
    </source>
</reference>
<sequence>MTTGAAEFCSGYGQYHSPANKHHPQKYVTVNMDVIGRMLANPPSVEKSTAQWAIFSTLTSRVHVEQRERGQFYALWADIDKTNGMTFDEIVERANGCLLDFLAYTTSSATEKKQKARIIVPLAGPVDGKTFVHLQKILNDKLQENGVTPDRATERAGQVCYLPNRGKFYLFHIEKSSGPMPADAWAGEIQAETERERAAETARKQRMERAKAKARQRMQTGCKSPIDAYNAEFSVEMMLDAYGYIRRERRWLSPNSSSKTPGVSLTPDGKKWMSAHASDANIGTPTVNGTMGDAFDLFIWYEHHGDRAAAIKAAAEMFGLRSERQHQRPEDPPAWVDEVPPMSGYDAGPEDGQTDEGIQRDANTTADSGCPLDCFALNGLAGDMEKQMLDDKFVMGQMAILGQATVFYARHNVGKTLIGLHLLIEKIKSGELNPADLYYINADDNHKGLVYKLKLAERWGFKMLAPGYKGNGSGPGFKSEMLPVLIDKMVATNTASGKIIVLDTLKKFTDLMDKKKSSSFGECKRKFVSHGGTTVSYAHVNKHKGDDNKVVYAGTTDMVDDADCAYTLDIFAEDPATLLRTVRFENIKSRGDSVREAFYSYDAREAIPYQDRLASVVEVGAEDRERAQRQMIAEKNRKEIQAILQCIRQGVTGKTELIKSAMELSGSTKKKIASVLERHAGRKVDKFQFWHVKVGERNTHQFMENWNVVGF</sequence>
<accession>A0A5K8A255</accession>
<dbReference type="AlphaFoldDB" id="A0A5K8A255"/>
<protein>
    <recommendedName>
        <fullName evidence="5">Primase C-terminal 2 domain-containing protein</fullName>
    </recommendedName>
</protein>
<feature type="region of interest" description="Disordered" evidence="2">
    <location>
        <begin position="322"/>
        <end position="365"/>
    </location>
</feature>
<dbReference type="InterPro" id="IPR027417">
    <property type="entry name" value="P-loop_NTPase"/>
</dbReference>
<dbReference type="Proteomes" id="UP000425960">
    <property type="component" value="Chromosome"/>
</dbReference>
<name>A0A5K8A255_9BACT</name>
<feature type="coiled-coil region" evidence="1">
    <location>
        <begin position="190"/>
        <end position="217"/>
    </location>
</feature>
<dbReference type="KEGG" id="dov:DSCO28_71880"/>
<keyword evidence="1" id="KW-0175">Coiled coil</keyword>
<evidence type="ECO:0008006" key="5">
    <source>
        <dbReference type="Google" id="ProtNLM"/>
    </source>
</evidence>